<dbReference type="SMART" id="SM00774">
    <property type="entry name" value="WRKY"/>
    <property type="match status" value="1"/>
</dbReference>
<sequence length="198" mass="21439">MEDSLQGGSQQKQPNPQLPAMLLASASPVPQLDWASLLLPRAPGSLHDVGATASQQQAVAGASGGCSSSTAGDADGETGAGEKGGGTRGKKKKKATWPRFAFQTRSENDILDDGYRWRKYGQKAVKNSAYPRSYYRCSHHTCNVKKQVQRLARDTSIVVTTYEGVHNHPCEKLMEALSPILKQLQLLSQLQCSTNQLI</sequence>
<evidence type="ECO:0000256" key="1">
    <source>
        <dbReference type="ARBA" id="ARBA00004123"/>
    </source>
</evidence>
<keyword evidence="3" id="KW-0238">DNA-binding</keyword>
<dbReference type="Proteomes" id="UP000823388">
    <property type="component" value="Chromosome 3N"/>
</dbReference>
<proteinExistence type="predicted"/>
<feature type="domain" description="WRKY" evidence="7">
    <location>
        <begin position="106"/>
        <end position="171"/>
    </location>
</feature>
<feature type="region of interest" description="Disordered" evidence="6">
    <location>
        <begin position="61"/>
        <end position="96"/>
    </location>
</feature>
<keyword evidence="5" id="KW-0539">Nucleus</keyword>
<dbReference type="PANTHER" id="PTHR31221">
    <property type="entry name" value="WRKY TRANSCRIPTION FACTOR PROTEIN 1-RELATED"/>
    <property type="match status" value="1"/>
</dbReference>
<keyword evidence="9" id="KW-1185">Reference proteome</keyword>
<dbReference type="OrthoDB" id="1921377at2759"/>
<evidence type="ECO:0000256" key="5">
    <source>
        <dbReference type="ARBA" id="ARBA00023242"/>
    </source>
</evidence>
<dbReference type="InterPro" id="IPR044810">
    <property type="entry name" value="WRKY_plant"/>
</dbReference>
<evidence type="ECO:0000256" key="4">
    <source>
        <dbReference type="ARBA" id="ARBA00023163"/>
    </source>
</evidence>
<dbReference type="GO" id="GO:0043565">
    <property type="term" value="F:sequence-specific DNA binding"/>
    <property type="evidence" value="ECO:0007669"/>
    <property type="project" value="InterPro"/>
</dbReference>
<evidence type="ECO:0000256" key="3">
    <source>
        <dbReference type="ARBA" id="ARBA00023125"/>
    </source>
</evidence>
<comment type="subcellular location">
    <subcellularLocation>
        <location evidence="1">Nucleus</location>
    </subcellularLocation>
</comment>
<dbReference type="FunFam" id="2.20.25.80:FF:000003">
    <property type="entry name" value="WRKY transcription factor 57"/>
    <property type="match status" value="1"/>
</dbReference>
<evidence type="ECO:0000313" key="8">
    <source>
        <dbReference type="EMBL" id="KAG2617978.1"/>
    </source>
</evidence>
<protein>
    <recommendedName>
        <fullName evidence="7">WRKY domain-containing protein</fullName>
    </recommendedName>
</protein>
<feature type="compositionally biased region" description="Polar residues" evidence="6">
    <location>
        <begin position="1"/>
        <end position="15"/>
    </location>
</feature>
<evidence type="ECO:0000256" key="6">
    <source>
        <dbReference type="SAM" id="MobiDB-lite"/>
    </source>
</evidence>
<feature type="compositionally biased region" description="Low complexity" evidence="6">
    <location>
        <begin position="61"/>
        <end position="73"/>
    </location>
</feature>
<gene>
    <name evidence="8" type="ORF">PVAP13_3NG258111</name>
</gene>
<feature type="region of interest" description="Disordered" evidence="6">
    <location>
        <begin position="1"/>
        <end position="24"/>
    </location>
</feature>
<dbReference type="PROSITE" id="PS50811">
    <property type="entry name" value="WRKY"/>
    <property type="match status" value="1"/>
</dbReference>
<dbReference type="InterPro" id="IPR003657">
    <property type="entry name" value="WRKY_dom"/>
</dbReference>
<keyword evidence="2" id="KW-0805">Transcription regulation</keyword>
<dbReference type="Gene3D" id="2.20.25.80">
    <property type="entry name" value="WRKY domain"/>
    <property type="match status" value="1"/>
</dbReference>
<keyword evidence="4" id="KW-0804">Transcription</keyword>
<dbReference type="GO" id="GO:0005634">
    <property type="term" value="C:nucleus"/>
    <property type="evidence" value="ECO:0007669"/>
    <property type="project" value="UniProtKB-SubCell"/>
</dbReference>
<dbReference type="PANTHER" id="PTHR31221:SF111">
    <property type="entry name" value="WRKY TRANSCRIPTION FACTOR 43-RELATED"/>
    <property type="match status" value="1"/>
</dbReference>
<dbReference type="AlphaFoldDB" id="A0A8T0U7I2"/>
<comment type="caution">
    <text evidence="8">The sequence shown here is derived from an EMBL/GenBank/DDBJ whole genome shotgun (WGS) entry which is preliminary data.</text>
</comment>
<feature type="compositionally biased region" description="Gly residues" evidence="6">
    <location>
        <begin position="78"/>
        <end position="87"/>
    </location>
</feature>
<accession>A0A8T0U7I2</accession>
<dbReference type="EMBL" id="CM029042">
    <property type="protein sequence ID" value="KAG2617978.1"/>
    <property type="molecule type" value="Genomic_DNA"/>
</dbReference>
<dbReference type="SUPFAM" id="SSF118290">
    <property type="entry name" value="WRKY DNA-binding domain"/>
    <property type="match status" value="1"/>
</dbReference>
<organism evidence="8 9">
    <name type="scientific">Panicum virgatum</name>
    <name type="common">Blackwell switchgrass</name>
    <dbReference type="NCBI Taxonomy" id="38727"/>
    <lineage>
        <taxon>Eukaryota</taxon>
        <taxon>Viridiplantae</taxon>
        <taxon>Streptophyta</taxon>
        <taxon>Embryophyta</taxon>
        <taxon>Tracheophyta</taxon>
        <taxon>Spermatophyta</taxon>
        <taxon>Magnoliopsida</taxon>
        <taxon>Liliopsida</taxon>
        <taxon>Poales</taxon>
        <taxon>Poaceae</taxon>
        <taxon>PACMAD clade</taxon>
        <taxon>Panicoideae</taxon>
        <taxon>Panicodae</taxon>
        <taxon>Paniceae</taxon>
        <taxon>Panicinae</taxon>
        <taxon>Panicum</taxon>
        <taxon>Panicum sect. Hiantes</taxon>
    </lineage>
</organism>
<dbReference type="InterPro" id="IPR036576">
    <property type="entry name" value="WRKY_dom_sf"/>
</dbReference>
<dbReference type="Pfam" id="PF03106">
    <property type="entry name" value="WRKY"/>
    <property type="match status" value="1"/>
</dbReference>
<evidence type="ECO:0000259" key="7">
    <source>
        <dbReference type="PROSITE" id="PS50811"/>
    </source>
</evidence>
<evidence type="ECO:0000313" key="9">
    <source>
        <dbReference type="Proteomes" id="UP000823388"/>
    </source>
</evidence>
<name>A0A8T0U7I2_PANVG</name>
<dbReference type="GO" id="GO:0003700">
    <property type="term" value="F:DNA-binding transcription factor activity"/>
    <property type="evidence" value="ECO:0007669"/>
    <property type="project" value="InterPro"/>
</dbReference>
<evidence type="ECO:0000256" key="2">
    <source>
        <dbReference type="ARBA" id="ARBA00023015"/>
    </source>
</evidence>
<reference evidence="8" key="1">
    <citation type="submission" date="2020-05" db="EMBL/GenBank/DDBJ databases">
        <title>WGS assembly of Panicum virgatum.</title>
        <authorList>
            <person name="Lovell J.T."/>
            <person name="Jenkins J."/>
            <person name="Shu S."/>
            <person name="Juenger T.E."/>
            <person name="Schmutz J."/>
        </authorList>
    </citation>
    <scope>NUCLEOTIDE SEQUENCE</scope>
    <source>
        <strain evidence="8">AP13</strain>
    </source>
</reference>